<gene>
    <name evidence="3" type="ORF">KV203_17755</name>
</gene>
<proteinExistence type="predicted"/>
<evidence type="ECO:0000256" key="2">
    <source>
        <dbReference type="SAM" id="Phobius"/>
    </source>
</evidence>
<protein>
    <recommendedName>
        <fullName evidence="5">DUF4232 domain-containing protein</fullName>
    </recommendedName>
</protein>
<dbReference type="RefSeq" id="WP_083529986.1">
    <property type="nucleotide sequence ID" value="NZ_CP079105.1"/>
</dbReference>
<dbReference type="EMBL" id="CP079105">
    <property type="protein sequence ID" value="QXQ13626.1"/>
    <property type="molecule type" value="Genomic_DNA"/>
</dbReference>
<dbReference type="Proteomes" id="UP000887023">
    <property type="component" value="Chromosome"/>
</dbReference>
<name>A0ABX8S8M3_9ACTN</name>
<evidence type="ECO:0000313" key="4">
    <source>
        <dbReference type="Proteomes" id="UP000887023"/>
    </source>
</evidence>
<reference evidence="3" key="1">
    <citation type="submission" date="2021-07" db="EMBL/GenBank/DDBJ databases">
        <title>Candidatus Kaistella beijingensis sp. nov. isolated from a municipal wastewater treatment plant is involved in sludge foaming.</title>
        <authorList>
            <person name="Song Y."/>
            <person name="Liu S.-J."/>
        </authorList>
    </citation>
    <scope>NUCLEOTIDE SEQUENCE</scope>
    <source>
        <strain evidence="3">DSM 43998</strain>
    </source>
</reference>
<sequence length="293" mass="27955">MLEPSGPLPREIYWRRRVAAVAAAVAVLLLSFWAYSSVSRDNDSSGDAAAAGSNSSSTFPSAPPGAAGTGGGVQTGGNSGGDGGSGAGGSGVSGGGTGGPVTGGGTGGGSSSGGSSGGGSSSGGGTGTVTGGGTGGSSSGGGSSAGGGHNGSFPLNQASASTGTQCPDTSLAVKATIEQPTFQSGDEPVFGVVITNISTTSCSRDLGAGLLQVLVYSLDGQQRLWSNSDCFPSTTSDIRTLGPGQQAAFTVTWSAATSKPNCEGERTPVSAGAYTVVAQLGALRSTPEPFNIA</sequence>
<evidence type="ECO:0000256" key="1">
    <source>
        <dbReference type="SAM" id="MobiDB-lite"/>
    </source>
</evidence>
<organism evidence="3 4">
    <name type="scientific">Skermania pinensis</name>
    <dbReference type="NCBI Taxonomy" id="39122"/>
    <lineage>
        <taxon>Bacteria</taxon>
        <taxon>Bacillati</taxon>
        <taxon>Actinomycetota</taxon>
        <taxon>Actinomycetes</taxon>
        <taxon>Mycobacteriales</taxon>
        <taxon>Gordoniaceae</taxon>
        <taxon>Skermania</taxon>
    </lineage>
</organism>
<keyword evidence="2" id="KW-1133">Transmembrane helix</keyword>
<keyword evidence="2" id="KW-0812">Transmembrane</keyword>
<feature type="transmembrane region" description="Helical" evidence="2">
    <location>
        <begin position="18"/>
        <end position="35"/>
    </location>
</feature>
<feature type="compositionally biased region" description="Polar residues" evidence="1">
    <location>
        <begin position="153"/>
        <end position="166"/>
    </location>
</feature>
<keyword evidence="2" id="KW-0472">Membrane</keyword>
<evidence type="ECO:0008006" key="5">
    <source>
        <dbReference type="Google" id="ProtNLM"/>
    </source>
</evidence>
<feature type="region of interest" description="Disordered" evidence="1">
    <location>
        <begin position="41"/>
        <end position="166"/>
    </location>
</feature>
<keyword evidence="4" id="KW-1185">Reference proteome</keyword>
<feature type="compositionally biased region" description="Gly residues" evidence="1">
    <location>
        <begin position="67"/>
        <end position="150"/>
    </location>
</feature>
<feature type="compositionally biased region" description="Low complexity" evidence="1">
    <location>
        <begin position="45"/>
        <end position="66"/>
    </location>
</feature>
<accession>A0ABX8S8M3</accession>
<evidence type="ECO:0000313" key="3">
    <source>
        <dbReference type="EMBL" id="QXQ13626.1"/>
    </source>
</evidence>